<sequence length="458" mass="52650">MYITHSSDKTVKVKDMFPMASEQLLTSSSSLEDTEIVSVAVPDSSTHLSVTTVLNYCKSKILRPYLRFLGFMGLRPLFGEQQDAFTGCWKFVNVLYTSFILVILVMGYILQYMSCFRRERGFYYVFRTSNRTLYAEYTYNYKETCDGSIAFSFILPSLLHFVAYLHIMFVFRNTDDEQLPVLMERVFLASTTISNGFISQRKLLKTLWLFITSSIIWISLSFAVANYMLVHGEVHFKWIGTSVTSSILLKVLLIMCSLWHDLVQSTIVSNYCLQAQLLSSYVKFMREKLLQFPVQPLEWMRDIEDFKKLLKYFNSKISPSVCLLTIMDASFALSGTLWMVRFYQNHKDEMDLYSFSLVNIFNVILWALIALAPFVQAARLTNACEVLKTVGQEVRARPYVHSDTPTLELDSVLLYTTSLKINAQLFNIPVTGKTLFFGLTIGAVCILTFGQLCYFITK</sequence>
<proteinExistence type="predicted"/>
<feature type="transmembrane region" description="Helical" evidence="1">
    <location>
        <begin position="435"/>
        <end position="456"/>
    </location>
</feature>
<evidence type="ECO:0000313" key="2">
    <source>
        <dbReference type="EnsemblMetazoa" id="XP_050497537.1"/>
    </source>
</evidence>
<dbReference type="PANTHER" id="PTHR38337:SF1">
    <property type="entry name" value="GUSTATORY RECEPTOR"/>
    <property type="match status" value="1"/>
</dbReference>
<feature type="transmembrane region" description="Helical" evidence="1">
    <location>
        <begin position="149"/>
        <end position="171"/>
    </location>
</feature>
<feature type="transmembrane region" description="Helical" evidence="1">
    <location>
        <begin position="352"/>
        <end position="372"/>
    </location>
</feature>
<evidence type="ECO:0000256" key="1">
    <source>
        <dbReference type="SAM" id="Phobius"/>
    </source>
</evidence>
<evidence type="ECO:0000313" key="3">
    <source>
        <dbReference type="Proteomes" id="UP001652700"/>
    </source>
</evidence>
<protein>
    <recommendedName>
        <fullName evidence="4">Gustatory receptor</fullName>
    </recommendedName>
</protein>
<name>A0ABM5JHX0_DIAVI</name>
<feature type="transmembrane region" description="Helical" evidence="1">
    <location>
        <begin position="317"/>
        <end position="340"/>
    </location>
</feature>
<keyword evidence="1" id="KW-0812">Transmembrane</keyword>
<dbReference type="Proteomes" id="UP001652700">
    <property type="component" value="Unplaced"/>
</dbReference>
<feature type="transmembrane region" description="Helical" evidence="1">
    <location>
        <begin position="207"/>
        <end position="229"/>
    </location>
</feature>
<organism evidence="2 3">
    <name type="scientific">Diabrotica virgifera virgifera</name>
    <name type="common">western corn rootworm</name>
    <dbReference type="NCBI Taxonomy" id="50390"/>
    <lineage>
        <taxon>Eukaryota</taxon>
        <taxon>Metazoa</taxon>
        <taxon>Ecdysozoa</taxon>
        <taxon>Arthropoda</taxon>
        <taxon>Hexapoda</taxon>
        <taxon>Insecta</taxon>
        <taxon>Pterygota</taxon>
        <taxon>Neoptera</taxon>
        <taxon>Endopterygota</taxon>
        <taxon>Coleoptera</taxon>
        <taxon>Polyphaga</taxon>
        <taxon>Cucujiformia</taxon>
        <taxon>Chrysomeloidea</taxon>
        <taxon>Chrysomelidae</taxon>
        <taxon>Galerucinae</taxon>
        <taxon>Diabroticina</taxon>
        <taxon>Diabroticites</taxon>
        <taxon>Diabrotica</taxon>
    </lineage>
</organism>
<reference evidence="2" key="1">
    <citation type="submission" date="2025-05" db="UniProtKB">
        <authorList>
            <consortium name="EnsemblMetazoa"/>
        </authorList>
    </citation>
    <scope>IDENTIFICATION</scope>
</reference>
<keyword evidence="1" id="KW-1133">Transmembrane helix</keyword>
<feature type="transmembrane region" description="Helical" evidence="1">
    <location>
        <begin position="91"/>
        <end position="110"/>
    </location>
</feature>
<dbReference type="RefSeq" id="XP_050497537.1">
    <property type="nucleotide sequence ID" value="XM_050641580.1"/>
</dbReference>
<dbReference type="PANTHER" id="PTHR38337">
    <property type="entry name" value="AGAP010540-PA"/>
    <property type="match status" value="1"/>
</dbReference>
<dbReference type="GeneID" id="114326357"/>
<dbReference type="EnsemblMetazoa" id="XM_050641580.1">
    <property type="protein sequence ID" value="XP_050497537.1"/>
    <property type="gene ID" value="LOC114326357"/>
</dbReference>
<accession>A0ABM5JHX0</accession>
<evidence type="ECO:0008006" key="4">
    <source>
        <dbReference type="Google" id="ProtNLM"/>
    </source>
</evidence>
<keyword evidence="1" id="KW-0472">Membrane</keyword>
<keyword evidence="3" id="KW-1185">Reference proteome</keyword>